<feature type="domain" description="HTH araC/xylS-type" evidence="4">
    <location>
        <begin position="164"/>
        <end position="259"/>
    </location>
</feature>
<dbReference type="KEGG" id="bsei:KMZ68_24645"/>
<gene>
    <name evidence="5" type="ORF">KMZ68_24645</name>
</gene>
<evidence type="ECO:0000313" key="6">
    <source>
        <dbReference type="Proteomes" id="UP000680805"/>
    </source>
</evidence>
<evidence type="ECO:0000256" key="2">
    <source>
        <dbReference type="ARBA" id="ARBA00023125"/>
    </source>
</evidence>
<organism evidence="5 6">
    <name type="scientific">Bradyrhizobium sediminis</name>
    <dbReference type="NCBI Taxonomy" id="2840469"/>
    <lineage>
        <taxon>Bacteria</taxon>
        <taxon>Pseudomonadati</taxon>
        <taxon>Pseudomonadota</taxon>
        <taxon>Alphaproteobacteria</taxon>
        <taxon>Hyphomicrobiales</taxon>
        <taxon>Nitrobacteraceae</taxon>
        <taxon>Bradyrhizobium</taxon>
    </lineage>
</organism>
<dbReference type="Proteomes" id="UP000680805">
    <property type="component" value="Chromosome"/>
</dbReference>
<dbReference type="EMBL" id="CP076135">
    <property type="protein sequence ID" value="QWG18097.1"/>
    <property type="molecule type" value="Genomic_DNA"/>
</dbReference>
<dbReference type="Pfam" id="PF20240">
    <property type="entry name" value="DUF6597"/>
    <property type="match status" value="1"/>
</dbReference>
<dbReference type="GO" id="GO:0003700">
    <property type="term" value="F:DNA-binding transcription factor activity"/>
    <property type="evidence" value="ECO:0007669"/>
    <property type="project" value="InterPro"/>
</dbReference>
<proteinExistence type="predicted"/>
<dbReference type="PROSITE" id="PS01124">
    <property type="entry name" value="HTH_ARAC_FAMILY_2"/>
    <property type="match status" value="1"/>
</dbReference>
<name>A0A975NN07_9BRAD</name>
<dbReference type="InterPro" id="IPR046532">
    <property type="entry name" value="DUF6597"/>
</dbReference>
<keyword evidence="1" id="KW-0805">Transcription regulation</keyword>
<dbReference type="SUPFAM" id="SSF46689">
    <property type="entry name" value="Homeodomain-like"/>
    <property type="match status" value="1"/>
</dbReference>
<protein>
    <submittedName>
        <fullName evidence="5">Helix-turn-helix domain-containing protein</fullName>
    </submittedName>
</protein>
<evidence type="ECO:0000256" key="3">
    <source>
        <dbReference type="ARBA" id="ARBA00023163"/>
    </source>
</evidence>
<dbReference type="RefSeq" id="WP_215613698.1">
    <property type="nucleotide sequence ID" value="NZ_CP076135.1"/>
</dbReference>
<accession>A0A975NN07</accession>
<sequence length="259" mass="28604">MSEESGVTLPIRGLLKSDVRTDERILRWFEPSEALAPYVQRIWSAQWNVPAGEIRIQPILPYPCANLVVSGGCATIFGVATQAAVQRLEGSGCAFGAKLTPGAMRALGIERPFVLRDKSIPAESLLSVKPSNWELDDPEIAVKEIEAYLRRQNPKHDAFSLKAEEIVQVAETHRSILAVSDLAEAVSLSARSIQDICRRTLGISPKWLIRCFRLQDALARLDTGANMNLSALAQDLGYFDQAHFTRDFKIITGVSPGRY</sequence>
<evidence type="ECO:0000256" key="1">
    <source>
        <dbReference type="ARBA" id="ARBA00023015"/>
    </source>
</evidence>
<dbReference type="InterPro" id="IPR009057">
    <property type="entry name" value="Homeodomain-like_sf"/>
</dbReference>
<dbReference type="Pfam" id="PF12833">
    <property type="entry name" value="HTH_18"/>
    <property type="match status" value="1"/>
</dbReference>
<dbReference type="InterPro" id="IPR018060">
    <property type="entry name" value="HTH_AraC"/>
</dbReference>
<dbReference type="PANTHER" id="PTHR46796">
    <property type="entry name" value="HTH-TYPE TRANSCRIPTIONAL ACTIVATOR RHAS-RELATED"/>
    <property type="match status" value="1"/>
</dbReference>
<reference evidence="5" key="1">
    <citation type="submission" date="2021-06" db="EMBL/GenBank/DDBJ databases">
        <title>Bradyrhizobium sp. S2-11-2 Genome sequencing.</title>
        <authorList>
            <person name="Jin L."/>
        </authorList>
    </citation>
    <scope>NUCLEOTIDE SEQUENCE</scope>
    <source>
        <strain evidence="5">S2-11-2</strain>
    </source>
</reference>
<evidence type="ECO:0000313" key="5">
    <source>
        <dbReference type="EMBL" id="QWG18097.1"/>
    </source>
</evidence>
<dbReference type="Gene3D" id="1.10.10.60">
    <property type="entry name" value="Homeodomain-like"/>
    <property type="match status" value="1"/>
</dbReference>
<keyword evidence="3" id="KW-0804">Transcription</keyword>
<dbReference type="SMART" id="SM00342">
    <property type="entry name" value="HTH_ARAC"/>
    <property type="match status" value="1"/>
</dbReference>
<dbReference type="InterPro" id="IPR050204">
    <property type="entry name" value="AraC_XylS_family_regulators"/>
</dbReference>
<dbReference type="GO" id="GO:0043565">
    <property type="term" value="F:sequence-specific DNA binding"/>
    <property type="evidence" value="ECO:0007669"/>
    <property type="project" value="InterPro"/>
</dbReference>
<dbReference type="AlphaFoldDB" id="A0A975NN07"/>
<evidence type="ECO:0000259" key="4">
    <source>
        <dbReference type="PROSITE" id="PS01124"/>
    </source>
</evidence>
<keyword evidence="2" id="KW-0238">DNA-binding</keyword>